<organism evidence="2">
    <name type="scientific">Pectinophora gossypiella</name>
    <name type="common">Cotton pink bollworm</name>
    <name type="synonym">Depressaria gossypiella</name>
    <dbReference type="NCBI Taxonomy" id="13191"/>
    <lineage>
        <taxon>Eukaryota</taxon>
        <taxon>Metazoa</taxon>
        <taxon>Ecdysozoa</taxon>
        <taxon>Arthropoda</taxon>
        <taxon>Hexapoda</taxon>
        <taxon>Insecta</taxon>
        <taxon>Pterygota</taxon>
        <taxon>Neoptera</taxon>
        <taxon>Endopterygota</taxon>
        <taxon>Lepidoptera</taxon>
        <taxon>Glossata</taxon>
        <taxon>Ditrysia</taxon>
        <taxon>Gelechioidea</taxon>
        <taxon>Gelechiidae</taxon>
        <taxon>Apatetrinae</taxon>
        <taxon>Pectinophora</taxon>
    </lineage>
</organism>
<dbReference type="EMBL" id="GDQN01004203">
    <property type="protein sequence ID" value="JAT86851.1"/>
    <property type="molecule type" value="Transcribed_RNA"/>
</dbReference>
<feature type="compositionally biased region" description="Polar residues" evidence="1">
    <location>
        <begin position="1"/>
        <end position="16"/>
    </location>
</feature>
<protein>
    <submittedName>
        <fullName evidence="2">Uncharacterized protein</fullName>
    </submittedName>
</protein>
<feature type="region of interest" description="Disordered" evidence="1">
    <location>
        <begin position="1"/>
        <end position="30"/>
    </location>
</feature>
<evidence type="ECO:0000256" key="1">
    <source>
        <dbReference type="SAM" id="MobiDB-lite"/>
    </source>
</evidence>
<evidence type="ECO:0000313" key="2">
    <source>
        <dbReference type="EMBL" id="JAT86851.1"/>
    </source>
</evidence>
<proteinExistence type="predicted"/>
<gene>
    <name evidence="2" type="ORF">g.19062</name>
</gene>
<sequence>MKSSRTGENPGTNSSLKIKRKSNKTKPLQSFVIRKEPRKGIRLIKITIQDLIEEASSSPQTADSDSVVLNAQYVVKDAVDDIFDQTENIVNKISKKLSSDDIFYNF</sequence>
<reference evidence="2" key="1">
    <citation type="submission" date="2015-09" db="EMBL/GenBank/DDBJ databases">
        <title>De novo assembly of Pectinophora gossypiella (Pink Bollworm) gut transcriptome.</title>
        <authorList>
            <person name="Tassone E.E."/>
        </authorList>
    </citation>
    <scope>NUCLEOTIDE SEQUENCE</scope>
</reference>
<dbReference type="AlphaFoldDB" id="A0A1E1WJ05"/>
<accession>A0A1E1WJ05</accession>
<name>A0A1E1WJ05_PECGO</name>